<evidence type="ECO:0000256" key="9">
    <source>
        <dbReference type="ARBA" id="ARBA00023224"/>
    </source>
</evidence>
<keyword evidence="7 10" id="KW-0472">Membrane</keyword>
<evidence type="ECO:0000256" key="4">
    <source>
        <dbReference type="ARBA" id="ARBA00022692"/>
    </source>
</evidence>
<name>A0A9N9S7R1_9DIPT</name>
<accession>A0A9N9S7R1</accession>
<dbReference type="PROSITE" id="PS50262">
    <property type="entry name" value="G_PROTEIN_RECEP_F1_2"/>
    <property type="match status" value="1"/>
</dbReference>
<keyword evidence="6" id="KW-0297">G-protein coupled receptor</keyword>
<feature type="domain" description="G-protein coupled receptors family 1 profile" evidence="11">
    <location>
        <begin position="39"/>
        <end position="289"/>
    </location>
</feature>
<keyword evidence="3" id="KW-1003">Cell membrane</keyword>
<dbReference type="GO" id="GO:0045202">
    <property type="term" value="C:synapse"/>
    <property type="evidence" value="ECO:0007669"/>
    <property type="project" value="GOC"/>
</dbReference>
<evidence type="ECO:0000256" key="2">
    <source>
        <dbReference type="ARBA" id="ARBA00010663"/>
    </source>
</evidence>
<proteinExistence type="inferred from homology"/>
<keyword evidence="5 10" id="KW-1133">Transmembrane helix</keyword>
<feature type="transmembrane region" description="Helical" evidence="10">
    <location>
        <begin position="60"/>
        <end position="85"/>
    </location>
</feature>
<dbReference type="Proteomes" id="UP001153620">
    <property type="component" value="Chromosome 4"/>
</dbReference>
<dbReference type="GO" id="GO:0030594">
    <property type="term" value="F:neurotransmitter receptor activity"/>
    <property type="evidence" value="ECO:0007669"/>
    <property type="project" value="TreeGrafter"/>
</dbReference>
<feature type="transmembrane region" description="Helical" evidence="10">
    <location>
        <begin position="270"/>
        <end position="291"/>
    </location>
</feature>
<evidence type="ECO:0000256" key="8">
    <source>
        <dbReference type="ARBA" id="ARBA00023170"/>
    </source>
</evidence>
<sequence>MSDYNTEEVTHNDGDILSYGVKITFIVMEVIIAILAVTGNLAVIIAFIKEPKLRRQTNYYIISLVGADFLVGAIGIPLGIIIPFTDLPLSGVSFCPARIALLISFCNISILSLVVISIKRFIILQSANEPQNDNMSTKIFFRDISLCWIVGIVVGFIPIFAHQEPIRRSCMLNDVLGKYLVVLRFIFLIVVPVFMLSFIYFKIYRIIRSQIKSERTLKGSKCNELKLMRREVRATRTISLIVLIFMFSWIPVHIVYILPVITGTSVNKNILAFVVNLAHSNSAINPFLYAYHMKDIRHAIIKRFAISSVSTSVPNSYVNS</sequence>
<gene>
    <name evidence="12" type="ORF">CHIRRI_LOCUS14687</name>
</gene>
<dbReference type="InterPro" id="IPR017452">
    <property type="entry name" value="GPCR_Rhodpsn_7TM"/>
</dbReference>
<dbReference type="GO" id="GO:0005886">
    <property type="term" value="C:plasma membrane"/>
    <property type="evidence" value="ECO:0007669"/>
    <property type="project" value="UniProtKB-SubCell"/>
</dbReference>
<comment type="subcellular location">
    <subcellularLocation>
        <location evidence="1">Cell membrane</location>
        <topology evidence="1">Multi-pass membrane protein</topology>
    </subcellularLocation>
</comment>
<organism evidence="12 13">
    <name type="scientific">Chironomus riparius</name>
    <dbReference type="NCBI Taxonomy" id="315576"/>
    <lineage>
        <taxon>Eukaryota</taxon>
        <taxon>Metazoa</taxon>
        <taxon>Ecdysozoa</taxon>
        <taxon>Arthropoda</taxon>
        <taxon>Hexapoda</taxon>
        <taxon>Insecta</taxon>
        <taxon>Pterygota</taxon>
        <taxon>Neoptera</taxon>
        <taxon>Endopterygota</taxon>
        <taxon>Diptera</taxon>
        <taxon>Nematocera</taxon>
        <taxon>Chironomoidea</taxon>
        <taxon>Chironomidae</taxon>
        <taxon>Chironominae</taxon>
        <taxon>Chironomus</taxon>
    </lineage>
</organism>
<dbReference type="OrthoDB" id="284782at2759"/>
<dbReference type="PANTHER" id="PTHR24247">
    <property type="entry name" value="5-HYDROXYTRYPTAMINE RECEPTOR"/>
    <property type="match status" value="1"/>
</dbReference>
<dbReference type="InterPro" id="IPR000276">
    <property type="entry name" value="GPCR_Rhodpsn"/>
</dbReference>
<dbReference type="GO" id="GO:0030425">
    <property type="term" value="C:dendrite"/>
    <property type="evidence" value="ECO:0007669"/>
    <property type="project" value="TreeGrafter"/>
</dbReference>
<dbReference type="SMART" id="SM01381">
    <property type="entry name" value="7TM_GPCR_Srsx"/>
    <property type="match status" value="1"/>
</dbReference>
<dbReference type="GO" id="GO:0007268">
    <property type="term" value="P:chemical synaptic transmission"/>
    <property type="evidence" value="ECO:0007669"/>
    <property type="project" value="TreeGrafter"/>
</dbReference>
<dbReference type="GO" id="GO:0007187">
    <property type="term" value="P:G protein-coupled receptor signaling pathway, coupled to cyclic nucleotide second messenger"/>
    <property type="evidence" value="ECO:0007669"/>
    <property type="project" value="TreeGrafter"/>
</dbReference>
<evidence type="ECO:0000256" key="3">
    <source>
        <dbReference type="ARBA" id="ARBA00022475"/>
    </source>
</evidence>
<keyword evidence="9" id="KW-0807">Transducer</keyword>
<protein>
    <recommendedName>
        <fullName evidence="11">G-protein coupled receptors family 1 profile domain-containing protein</fullName>
    </recommendedName>
</protein>
<reference evidence="12" key="1">
    <citation type="submission" date="2022-01" db="EMBL/GenBank/DDBJ databases">
        <authorList>
            <person name="King R."/>
        </authorList>
    </citation>
    <scope>NUCLEOTIDE SEQUENCE</scope>
</reference>
<evidence type="ECO:0000256" key="10">
    <source>
        <dbReference type="SAM" id="Phobius"/>
    </source>
</evidence>
<evidence type="ECO:0000256" key="5">
    <source>
        <dbReference type="ARBA" id="ARBA00022989"/>
    </source>
</evidence>
<dbReference type="GO" id="GO:0004993">
    <property type="term" value="F:G protein-coupled serotonin receptor activity"/>
    <property type="evidence" value="ECO:0007669"/>
    <property type="project" value="TreeGrafter"/>
</dbReference>
<dbReference type="EMBL" id="OU895880">
    <property type="protein sequence ID" value="CAG9811880.1"/>
    <property type="molecule type" value="Genomic_DNA"/>
</dbReference>
<feature type="transmembrane region" description="Helical" evidence="10">
    <location>
        <begin position="23"/>
        <end position="48"/>
    </location>
</feature>
<evidence type="ECO:0000256" key="1">
    <source>
        <dbReference type="ARBA" id="ARBA00004651"/>
    </source>
</evidence>
<evidence type="ECO:0000256" key="7">
    <source>
        <dbReference type="ARBA" id="ARBA00023136"/>
    </source>
</evidence>
<reference evidence="12" key="2">
    <citation type="submission" date="2022-10" db="EMBL/GenBank/DDBJ databases">
        <authorList>
            <consortium name="ENA_rothamsted_submissions"/>
            <consortium name="culmorum"/>
            <person name="King R."/>
        </authorList>
    </citation>
    <scope>NUCLEOTIDE SEQUENCE</scope>
</reference>
<dbReference type="SUPFAM" id="SSF81321">
    <property type="entry name" value="Family A G protein-coupled receptor-like"/>
    <property type="match status" value="1"/>
</dbReference>
<feature type="transmembrane region" description="Helical" evidence="10">
    <location>
        <begin position="238"/>
        <end position="258"/>
    </location>
</feature>
<feature type="transmembrane region" description="Helical" evidence="10">
    <location>
        <begin position="181"/>
        <end position="201"/>
    </location>
</feature>
<evidence type="ECO:0000313" key="12">
    <source>
        <dbReference type="EMBL" id="CAG9811880.1"/>
    </source>
</evidence>
<keyword evidence="13" id="KW-1185">Reference proteome</keyword>
<evidence type="ECO:0000259" key="11">
    <source>
        <dbReference type="PROSITE" id="PS50262"/>
    </source>
</evidence>
<feature type="transmembrane region" description="Helical" evidence="10">
    <location>
        <begin position="139"/>
        <end position="161"/>
    </location>
</feature>
<dbReference type="PRINTS" id="PR00237">
    <property type="entry name" value="GPCRRHODOPSN"/>
</dbReference>
<keyword evidence="8" id="KW-0675">Receptor</keyword>
<dbReference type="Pfam" id="PF00001">
    <property type="entry name" value="7tm_1"/>
    <property type="match status" value="1"/>
</dbReference>
<feature type="transmembrane region" description="Helical" evidence="10">
    <location>
        <begin position="97"/>
        <end position="118"/>
    </location>
</feature>
<dbReference type="Gene3D" id="1.20.1070.10">
    <property type="entry name" value="Rhodopsin 7-helix transmembrane proteins"/>
    <property type="match status" value="1"/>
</dbReference>
<evidence type="ECO:0000256" key="6">
    <source>
        <dbReference type="ARBA" id="ARBA00023040"/>
    </source>
</evidence>
<comment type="similarity">
    <text evidence="2">Belongs to the G-protein coupled receptor 1 family.</text>
</comment>
<keyword evidence="4 10" id="KW-0812">Transmembrane</keyword>
<dbReference type="AlphaFoldDB" id="A0A9N9S7R1"/>
<evidence type="ECO:0000313" key="13">
    <source>
        <dbReference type="Proteomes" id="UP001153620"/>
    </source>
</evidence>
<dbReference type="PANTHER" id="PTHR24247:SF278">
    <property type="entry name" value="HISTAMINE H2 RECEPTOR"/>
    <property type="match status" value="1"/>
</dbReference>